<dbReference type="RefSeq" id="WP_251948099.1">
    <property type="nucleotide sequence ID" value="NZ_JAMRYM010000125.1"/>
</dbReference>
<evidence type="ECO:0000313" key="2">
    <source>
        <dbReference type="EMBL" id="MCM6764239.1"/>
    </source>
</evidence>
<evidence type="ECO:0000313" key="3">
    <source>
        <dbReference type="Proteomes" id="UP001155240"/>
    </source>
</evidence>
<dbReference type="Proteomes" id="UP001155240">
    <property type="component" value="Unassembled WGS sequence"/>
</dbReference>
<reference evidence="2" key="1">
    <citation type="submission" date="2022-06" db="EMBL/GenBank/DDBJ databases">
        <title>Whole genome shotgun sequencing (WGS) of Rathayibacter sp. ZW T2_19, isolated from stored onions (Allium cepa).</title>
        <authorList>
            <person name="Stoll D.A."/>
            <person name="Huch M."/>
        </authorList>
    </citation>
    <scope>NUCLEOTIDE SEQUENCE</scope>
    <source>
        <strain evidence="2">ZW T2_19</strain>
    </source>
</reference>
<organism evidence="2 3">
    <name type="scientific">Rathayibacter rubneri</name>
    <dbReference type="NCBI Taxonomy" id="2950106"/>
    <lineage>
        <taxon>Bacteria</taxon>
        <taxon>Bacillati</taxon>
        <taxon>Actinomycetota</taxon>
        <taxon>Actinomycetes</taxon>
        <taxon>Micrococcales</taxon>
        <taxon>Microbacteriaceae</taxon>
        <taxon>Rathayibacter</taxon>
    </lineage>
</organism>
<keyword evidence="3" id="KW-1185">Reference proteome</keyword>
<feature type="non-terminal residue" evidence="2">
    <location>
        <position position="1"/>
    </location>
</feature>
<dbReference type="EMBL" id="JAMRYM010000125">
    <property type="protein sequence ID" value="MCM6764239.1"/>
    <property type="molecule type" value="Genomic_DNA"/>
</dbReference>
<gene>
    <name evidence="2" type="ORF">NB037_17625</name>
</gene>
<protein>
    <submittedName>
        <fullName evidence="2">Uncharacterized protein</fullName>
    </submittedName>
</protein>
<sequence length="138" mass="13940">SRRASTRPCSSSARASAGGQLAANPALTTTPAARALLEQGRVDARLLLLLGQQLASAPLSVADFPVGPNETDGVRHLLVLSGYNGADVPADPTATADATTWLGSQSGEFVPSAVESTPQGLLVTLDLDEPTGLLPGAP</sequence>
<feature type="region of interest" description="Disordered" evidence="1">
    <location>
        <begin position="1"/>
        <end position="25"/>
    </location>
</feature>
<proteinExistence type="predicted"/>
<accession>A0A9X2E4M1</accession>
<name>A0A9X2E4M1_9MICO</name>
<evidence type="ECO:0000256" key="1">
    <source>
        <dbReference type="SAM" id="MobiDB-lite"/>
    </source>
</evidence>
<comment type="caution">
    <text evidence="2">The sequence shown here is derived from an EMBL/GenBank/DDBJ whole genome shotgun (WGS) entry which is preliminary data.</text>
</comment>
<dbReference type="AlphaFoldDB" id="A0A9X2E4M1"/>